<dbReference type="SUPFAM" id="SSF81321">
    <property type="entry name" value="Family A G protein-coupled receptor-like"/>
    <property type="match status" value="1"/>
</dbReference>
<feature type="transmembrane region" description="Helical" evidence="8">
    <location>
        <begin position="12"/>
        <end position="33"/>
    </location>
</feature>
<evidence type="ECO:0000256" key="7">
    <source>
        <dbReference type="ARBA" id="ARBA00023224"/>
    </source>
</evidence>
<proteinExistence type="predicted"/>
<evidence type="ECO:0000256" key="6">
    <source>
        <dbReference type="ARBA" id="ARBA00023170"/>
    </source>
</evidence>
<evidence type="ECO:0000256" key="8">
    <source>
        <dbReference type="SAM" id="Phobius"/>
    </source>
</evidence>
<feature type="transmembrane region" description="Helical" evidence="8">
    <location>
        <begin position="223"/>
        <end position="247"/>
    </location>
</feature>
<keyword evidence="11" id="KW-1185">Reference proteome</keyword>
<dbReference type="PANTHER" id="PTHR24243">
    <property type="entry name" value="G-PROTEIN COUPLED RECEPTOR"/>
    <property type="match status" value="1"/>
</dbReference>
<dbReference type="Gene3D" id="1.20.1070.10">
    <property type="entry name" value="Rhodopsin 7-helix transmembrane proteins"/>
    <property type="match status" value="1"/>
</dbReference>
<dbReference type="EMBL" id="CAJNOR010001093">
    <property type="protein sequence ID" value="CAF1073297.1"/>
    <property type="molecule type" value="Genomic_DNA"/>
</dbReference>
<protein>
    <recommendedName>
        <fullName evidence="9">G-protein coupled receptors family 1 profile domain-containing protein</fullName>
    </recommendedName>
</protein>
<dbReference type="PANTHER" id="PTHR24243:SF233">
    <property type="entry name" value="THYROTROPIN-RELEASING HORMONE RECEPTOR"/>
    <property type="match status" value="1"/>
</dbReference>
<comment type="subcellular location">
    <subcellularLocation>
        <location evidence="1">Membrane</location>
        <topology evidence="1">Multi-pass membrane protein</topology>
    </subcellularLocation>
</comment>
<evidence type="ECO:0000259" key="9">
    <source>
        <dbReference type="PROSITE" id="PS50262"/>
    </source>
</evidence>
<evidence type="ECO:0000256" key="5">
    <source>
        <dbReference type="ARBA" id="ARBA00023136"/>
    </source>
</evidence>
<dbReference type="InterPro" id="IPR017452">
    <property type="entry name" value="GPCR_Rhodpsn_7TM"/>
</dbReference>
<keyword evidence="4" id="KW-0297">G-protein coupled receptor</keyword>
<evidence type="ECO:0000256" key="2">
    <source>
        <dbReference type="ARBA" id="ARBA00022692"/>
    </source>
</evidence>
<accession>A0A814M505</accession>
<feature type="transmembrane region" description="Helical" evidence="8">
    <location>
        <begin position="259"/>
        <end position="283"/>
    </location>
</feature>
<dbReference type="AlphaFoldDB" id="A0A814M505"/>
<gene>
    <name evidence="10" type="ORF">XAT740_LOCUS16932</name>
</gene>
<dbReference type="Pfam" id="PF00001">
    <property type="entry name" value="7tm_1"/>
    <property type="match status" value="1"/>
</dbReference>
<keyword evidence="7" id="KW-0807">Transducer</keyword>
<keyword evidence="2 8" id="KW-0812">Transmembrane</keyword>
<organism evidence="10 11">
    <name type="scientific">Adineta ricciae</name>
    <name type="common">Rotifer</name>
    <dbReference type="NCBI Taxonomy" id="249248"/>
    <lineage>
        <taxon>Eukaryota</taxon>
        <taxon>Metazoa</taxon>
        <taxon>Spiralia</taxon>
        <taxon>Gnathifera</taxon>
        <taxon>Rotifera</taxon>
        <taxon>Eurotatoria</taxon>
        <taxon>Bdelloidea</taxon>
        <taxon>Adinetida</taxon>
        <taxon>Adinetidae</taxon>
        <taxon>Adineta</taxon>
    </lineage>
</organism>
<feature type="domain" description="G-protein coupled receptors family 1 profile" evidence="9">
    <location>
        <begin position="24"/>
        <end position="280"/>
    </location>
</feature>
<dbReference type="PROSITE" id="PS50262">
    <property type="entry name" value="G_PROTEIN_RECEP_F1_2"/>
    <property type="match status" value="1"/>
</dbReference>
<sequence length="304" mass="36384">MNDATYVQWSRYTQPVLILFGTFGAIFNQILFHRRKLLRTASCSLYFRVISINDLLVLNIVVFTQWLNDQFHFDLTVRSVWHCKIRTYATYCLYAISPYCIVLVCIDRFCRTSKYPRVRTIATLRTAHRLIFVIISLICSLYIHILFQFNIIEVACRPSSLSYYHFLGHFLIVFYCLLPPILMTVFSSWTLILLSSRRREQIKKYQIKTQLLRKRRFYRDYQLIKVLVLYVSTNIICTLPFSVLILLDVYQTNLVENPMLYIKYSVLLCNLNHCTSFFIYTLGTPLYRRELIRLIQSIRKRFRM</sequence>
<dbReference type="GO" id="GO:0004930">
    <property type="term" value="F:G protein-coupled receptor activity"/>
    <property type="evidence" value="ECO:0007669"/>
    <property type="project" value="UniProtKB-KW"/>
</dbReference>
<dbReference type="Proteomes" id="UP000663828">
    <property type="component" value="Unassembled WGS sequence"/>
</dbReference>
<feature type="transmembrane region" description="Helical" evidence="8">
    <location>
        <begin position="45"/>
        <end position="68"/>
    </location>
</feature>
<evidence type="ECO:0000313" key="10">
    <source>
        <dbReference type="EMBL" id="CAF1073297.1"/>
    </source>
</evidence>
<evidence type="ECO:0000313" key="11">
    <source>
        <dbReference type="Proteomes" id="UP000663828"/>
    </source>
</evidence>
<reference evidence="10" key="1">
    <citation type="submission" date="2021-02" db="EMBL/GenBank/DDBJ databases">
        <authorList>
            <person name="Nowell W R."/>
        </authorList>
    </citation>
    <scope>NUCLEOTIDE SEQUENCE</scope>
</reference>
<keyword evidence="3 8" id="KW-1133">Transmembrane helix</keyword>
<feature type="transmembrane region" description="Helical" evidence="8">
    <location>
        <begin position="172"/>
        <end position="194"/>
    </location>
</feature>
<evidence type="ECO:0000256" key="1">
    <source>
        <dbReference type="ARBA" id="ARBA00004141"/>
    </source>
</evidence>
<comment type="caution">
    <text evidence="10">The sequence shown here is derived from an EMBL/GenBank/DDBJ whole genome shotgun (WGS) entry which is preliminary data.</text>
</comment>
<feature type="transmembrane region" description="Helical" evidence="8">
    <location>
        <begin position="130"/>
        <end position="152"/>
    </location>
</feature>
<name>A0A814M505_ADIRI</name>
<keyword evidence="6" id="KW-0675">Receptor</keyword>
<evidence type="ECO:0000256" key="3">
    <source>
        <dbReference type="ARBA" id="ARBA00022989"/>
    </source>
</evidence>
<keyword evidence="5 8" id="KW-0472">Membrane</keyword>
<evidence type="ECO:0000256" key="4">
    <source>
        <dbReference type="ARBA" id="ARBA00023040"/>
    </source>
</evidence>
<feature type="transmembrane region" description="Helical" evidence="8">
    <location>
        <begin position="88"/>
        <end position="109"/>
    </location>
</feature>
<dbReference type="InterPro" id="IPR000276">
    <property type="entry name" value="GPCR_Rhodpsn"/>
</dbReference>
<dbReference type="GO" id="GO:0005886">
    <property type="term" value="C:plasma membrane"/>
    <property type="evidence" value="ECO:0007669"/>
    <property type="project" value="TreeGrafter"/>
</dbReference>